<comment type="subcellular location">
    <subcellularLocation>
        <location evidence="1">Membrane</location>
        <topology evidence="1">Multi-pass membrane protein</topology>
    </subcellularLocation>
</comment>
<feature type="repeat" description="Solcar" evidence="7">
    <location>
        <begin position="66"/>
        <end position="153"/>
    </location>
</feature>
<keyword evidence="3 8" id="KW-0813">Transport</keyword>
<evidence type="ECO:0000256" key="6">
    <source>
        <dbReference type="ARBA" id="ARBA00023136"/>
    </source>
</evidence>
<proteinExistence type="inferred from homology"/>
<dbReference type="GO" id="GO:0016020">
    <property type="term" value="C:membrane"/>
    <property type="evidence" value="ECO:0007669"/>
    <property type="project" value="UniProtKB-SubCell"/>
</dbReference>
<dbReference type="Gene3D" id="1.50.40.10">
    <property type="entry name" value="Mitochondrial carrier domain"/>
    <property type="match status" value="1"/>
</dbReference>
<evidence type="ECO:0000256" key="3">
    <source>
        <dbReference type="ARBA" id="ARBA00022448"/>
    </source>
</evidence>
<keyword evidence="4 7" id="KW-0812">Transmembrane</keyword>
<dbReference type="AlphaFoldDB" id="A0A9Q0MVN3"/>
<accession>A0A9Q0MVN3</accession>
<evidence type="ECO:0000256" key="2">
    <source>
        <dbReference type="ARBA" id="ARBA00006375"/>
    </source>
</evidence>
<dbReference type="InterPro" id="IPR018108">
    <property type="entry name" value="MCP_transmembrane"/>
</dbReference>
<evidence type="ECO:0000256" key="7">
    <source>
        <dbReference type="PROSITE-ProRule" id="PRU00282"/>
    </source>
</evidence>
<evidence type="ECO:0000256" key="4">
    <source>
        <dbReference type="ARBA" id="ARBA00022692"/>
    </source>
</evidence>
<comment type="similarity">
    <text evidence="2 8">Belongs to the mitochondrial carrier (TC 2.A.29) family.</text>
</comment>
<dbReference type="PRINTS" id="PR00926">
    <property type="entry name" value="MITOCARRIER"/>
</dbReference>
<keyword evidence="10" id="KW-1185">Reference proteome</keyword>
<evidence type="ECO:0000256" key="5">
    <source>
        <dbReference type="ARBA" id="ARBA00022737"/>
    </source>
</evidence>
<dbReference type="PROSITE" id="PS50920">
    <property type="entry name" value="SOLCAR"/>
    <property type="match status" value="2"/>
</dbReference>
<dbReference type="OrthoDB" id="270584at2759"/>
<organism evidence="9 10">
    <name type="scientific">Pseudolycoriella hygida</name>
    <dbReference type="NCBI Taxonomy" id="35572"/>
    <lineage>
        <taxon>Eukaryota</taxon>
        <taxon>Metazoa</taxon>
        <taxon>Ecdysozoa</taxon>
        <taxon>Arthropoda</taxon>
        <taxon>Hexapoda</taxon>
        <taxon>Insecta</taxon>
        <taxon>Pterygota</taxon>
        <taxon>Neoptera</taxon>
        <taxon>Endopterygota</taxon>
        <taxon>Diptera</taxon>
        <taxon>Nematocera</taxon>
        <taxon>Sciaroidea</taxon>
        <taxon>Sciaridae</taxon>
        <taxon>Pseudolycoriella</taxon>
    </lineage>
</organism>
<dbReference type="PANTHER" id="PTHR24089">
    <property type="entry name" value="SOLUTE CARRIER FAMILY 25"/>
    <property type="match status" value="1"/>
</dbReference>
<dbReference type="SUPFAM" id="SSF103506">
    <property type="entry name" value="Mitochondrial carrier"/>
    <property type="match status" value="1"/>
</dbReference>
<dbReference type="Pfam" id="PF00153">
    <property type="entry name" value="Mito_carr"/>
    <property type="match status" value="3"/>
</dbReference>
<evidence type="ECO:0000313" key="9">
    <source>
        <dbReference type="EMBL" id="KAJ6637959.1"/>
    </source>
</evidence>
<evidence type="ECO:0000256" key="1">
    <source>
        <dbReference type="ARBA" id="ARBA00004141"/>
    </source>
</evidence>
<evidence type="ECO:0000313" key="10">
    <source>
        <dbReference type="Proteomes" id="UP001151699"/>
    </source>
</evidence>
<dbReference type="GO" id="GO:0055085">
    <property type="term" value="P:transmembrane transport"/>
    <property type="evidence" value="ECO:0007669"/>
    <property type="project" value="InterPro"/>
</dbReference>
<sequence length="326" mass="36189">MINDSKSSVTSIKSSCPNVGGVSADGNVAHKNATDIMADNNPLSRSTSDKYNKNFHKTDPNINNSVEVLVSLVSGAAAGALAKTSIAPLDRAKINFQIKKDIPYSFKAASLFLKNTYANEGFLALWRGNSATMARIVPYAAIQFTAHEQWKKVLRVDQDESTSGRRFLAGSLAGITSQSLTYPLDLARARMAVTDKYTGYKTLRHVFIRIWIDEGPQTLLRGYWATILGVIPYAGASFFTYETLKKQYFDVYGDNKPNTLYKLAFGACAGVIGQSSSYPLDIVRRRMQTVGVIKGTENQYKTIFSTLKSIYRIKYELDKRPNSSWH</sequence>
<dbReference type="Proteomes" id="UP001151699">
    <property type="component" value="Chromosome X"/>
</dbReference>
<keyword evidence="6 7" id="KW-0472">Membrane</keyword>
<name>A0A9Q0MVN3_9DIPT</name>
<reference evidence="9" key="1">
    <citation type="submission" date="2022-07" db="EMBL/GenBank/DDBJ databases">
        <authorList>
            <person name="Trinca V."/>
            <person name="Uliana J.V.C."/>
            <person name="Torres T.T."/>
            <person name="Ward R.J."/>
            <person name="Monesi N."/>
        </authorList>
    </citation>
    <scope>NUCLEOTIDE SEQUENCE</scope>
    <source>
        <strain evidence="9">HSMRA1968</strain>
        <tissue evidence="9">Whole embryos</tissue>
    </source>
</reference>
<evidence type="ECO:0000256" key="8">
    <source>
        <dbReference type="RuleBase" id="RU000488"/>
    </source>
</evidence>
<protein>
    <submittedName>
        <fullName evidence="9">Mitochondrial coenzyme A transporter SLC25A42</fullName>
    </submittedName>
</protein>
<keyword evidence="5" id="KW-0677">Repeat</keyword>
<gene>
    <name evidence="9" type="primary">slc25a42</name>
    <name evidence="9" type="ORF">Bhyg_10690</name>
</gene>
<dbReference type="InterPro" id="IPR002067">
    <property type="entry name" value="MCP"/>
</dbReference>
<dbReference type="InterPro" id="IPR023395">
    <property type="entry name" value="MCP_dom_sf"/>
</dbReference>
<dbReference type="EMBL" id="WJQU01000003">
    <property type="protein sequence ID" value="KAJ6637959.1"/>
    <property type="molecule type" value="Genomic_DNA"/>
</dbReference>
<comment type="caution">
    <text evidence="9">The sequence shown here is derived from an EMBL/GenBank/DDBJ whole genome shotgun (WGS) entry which is preliminary data.</text>
</comment>
<feature type="repeat" description="Solcar" evidence="7">
    <location>
        <begin position="161"/>
        <end position="247"/>
    </location>
</feature>